<evidence type="ECO:0000256" key="6">
    <source>
        <dbReference type="ARBA" id="ARBA00022989"/>
    </source>
</evidence>
<keyword evidence="7 10" id="KW-0472">Membrane</keyword>
<keyword evidence="9" id="KW-0807">Transducer</keyword>
<comment type="subcellular location">
    <subcellularLocation>
        <location evidence="1">Cell membrane</location>
        <topology evidence="1">Multi-pass membrane protein</topology>
    </subcellularLocation>
</comment>
<evidence type="ECO:0000313" key="11">
    <source>
        <dbReference type="EMBL" id="CAG6661008.1"/>
    </source>
</evidence>
<feature type="transmembrane region" description="Helical" evidence="10">
    <location>
        <begin position="162"/>
        <end position="181"/>
    </location>
</feature>
<keyword evidence="2" id="KW-1003">Cell membrane</keyword>
<keyword evidence="3" id="KW-0716">Sensory transduction</keyword>
<evidence type="ECO:0000256" key="7">
    <source>
        <dbReference type="ARBA" id="ARBA00023136"/>
    </source>
</evidence>
<dbReference type="InterPro" id="IPR004117">
    <property type="entry name" value="7tm6_olfct_rcpt"/>
</dbReference>
<keyword evidence="4 10" id="KW-0812">Transmembrane</keyword>
<name>A0A8D8WJB3_9HEMI</name>
<dbReference type="Pfam" id="PF02949">
    <property type="entry name" value="7tm_6"/>
    <property type="match status" value="1"/>
</dbReference>
<evidence type="ECO:0000256" key="1">
    <source>
        <dbReference type="ARBA" id="ARBA00004651"/>
    </source>
</evidence>
<evidence type="ECO:0000256" key="10">
    <source>
        <dbReference type="SAM" id="Phobius"/>
    </source>
</evidence>
<accession>A0A8D8WJB3</accession>
<keyword evidence="6 10" id="KW-1133">Transmembrane helix</keyword>
<feature type="transmembrane region" description="Helical" evidence="10">
    <location>
        <begin position="120"/>
        <end position="141"/>
    </location>
</feature>
<dbReference type="PANTHER" id="PTHR21137">
    <property type="entry name" value="ODORANT RECEPTOR"/>
    <property type="match status" value="1"/>
</dbReference>
<keyword evidence="5" id="KW-0552">Olfaction</keyword>
<keyword evidence="8" id="KW-0675">Receptor</keyword>
<evidence type="ECO:0008006" key="12">
    <source>
        <dbReference type="Google" id="ProtNLM"/>
    </source>
</evidence>
<proteinExistence type="predicted"/>
<organism evidence="11">
    <name type="scientific">Cacopsylla melanoneura</name>
    <dbReference type="NCBI Taxonomy" id="428564"/>
    <lineage>
        <taxon>Eukaryota</taxon>
        <taxon>Metazoa</taxon>
        <taxon>Ecdysozoa</taxon>
        <taxon>Arthropoda</taxon>
        <taxon>Hexapoda</taxon>
        <taxon>Insecta</taxon>
        <taxon>Pterygota</taxon>
        <taxon>Neoptera</taxon>
        <taxon>Paraneoptera</taxon>
        <taxon>Hemiptera</taxon>
        <taxon>Sternorrhyncha</taxon>
        <taxon>Psylloidea</taxon>
        <taxon>Psyllidae</taxon>
        <taxon>Psyllinae</taxon>
        <taxon>Cacopsylla</taxon>
    </lineage>
</organism>
<dbReference type="AlphaFoldDB" id="A0A8D8WJB3"/>
<dbReference type="GO" id="GO:0005549">
    <property type="term" value="F:odorant binding"/>
    <property type="evidence" value="ECO:0007669"/>
    <property type="project" value="InterPro"/>
</dbReference>
<evidence type="ECO:0000256" key="9">
    <source>
        <dbReference type="ARBA" id="ARBA00023224"/>
    </source>
</evidence>
<evidence type="ECO:0000256" key="4">
    <source>
        <dbReference type="ARBA" id="ARBA00022692"/>
    </source>
</evidence>
<evidence type="ECO:0000256" key="8">
    <source>
        <dbReference type="ARBA" id="ARBA00023170"/>
    </source>
</evidence>
<sequence length="504" mass="58577">MSHHPGPGMDTQILREDEYEMDSNTNPPASPGLPKKESVPPGQYVCFTMSLKVYQFFGFIATTPPTSLLGKIYYILPWACYYYFSVAMLFNYLLILFRYTQDSEMDIKGNEIFQRAFEAFLAPLFIMEMRTFTVACYPLVVEMKATFHRHAKIMRRIAYQENALVVFSFVIMTADIVIAYYRKLFFGLPPEEVKLVSYYYHKSHPERQLPFMMWLPFDDTVDPMYYVVAAYDGYMMILTLILAVHINIGTLIFAIHIRGQYQILAEYLHQVGNPRLFPYSGNRAPLPRSAQGRQYAVDCVKVIVKRHQYLIDFRNRLQARVKGMLLSKLAVYNVVLTVCLYQLTFITRLDTAAFQLVIQFLCMYSLSYIQTLASEIMEEGNTALRWAAYTNPWYKYIMFKPETKPHTTTEHSTTAKPTELAWTIATAHAQTRNAPPNATRSRAQPQHPVSHIPMLVLLTKQCQIPIRFRFYGSHIDVCYRMFIAVLRFSYSLFALMKQSIQIEK</sequence>
<dbReference type="GO" id="GO:0005886">
    <property type="term" value="C:plasma membrane"/>
    <property type="evidence" value="ECO:0007669"/>
    <property type="project" value="UniProtKB-SubCell"/>
</dbReference>
<dbReference type="PANTHER" id="PTHR21137:SF35">
    <property type="entry name" value="ODORANT RECEPTOR 19A-RELATED"/>
    <property type="match status" value="1"/>
</dbReference>
<reference evidence="11" key="1">
    <citation type="submission" date="2021-05" db="EMBL/GenBank/DDBJ databases">
        <authorList>
            <person name="Alioto T."/>
            <person name="Alioto T."/>
            <person name="Gomez Garrido J."/>
        </authorList>
    </citation>
    <scope>NUCLEOTIDE SEQUENCE</scope>
</reference>
<dbReference type="GO" id="GO:0007165">
    <property type="term" value="P:signal transduction"/>
    <property type="evidence" value="ECO:0007669"/>
    <property type="project" value="UniProtKB-KW"/>
</dbReference>
<dbReference type="GO" id="GO:0004984">
    <property type="term" value="F:olfactory receptor activity"/>
    <property type="evidence" value="ECO:0007669"/>
    <property type="project" value="InterPro"/>
</dbReference>
<feature type="transmembrane region" description="Helical" evidence="10">
    <location>
        <begin position="325"/>
        <end position="346"/>
    </location>
</feature>
<feature type="transmembrane region" description="Helical" evidence="10">
    <location>
        <begin position="233"/>
        <end position="255"/>
    </location>
</feature>
<protein>
    <recommendedName>
        <fullName evidence="12">Odorant receptor</fullName>
    </recommendedName>
</protein>
<feature type="transmembrane region" description="Helical" evidence="10">
    <location>
        <begin position="81"/>
        <end position="100"/>
    </location>
</feature>
<evidence type="ECO:0000256" key="2">
    <source>
        <dbReference type="ARBA" id="ARBA00022475"/>
    </source>
</evidence>
<feature type="transmembrane region" description="Helical" evidence="10">
    <location>
        <begin position="53"/>
        <end position="74"/>
    </location>
</feature>
<dbReference type="EMBL" id="HBUF01198387">
    <property type="protein sequence ID" value="CAG6661008.1"/>
    <property type="molecule type" value="Transcribed_RNA"/>
</dbReference>
<evidence type="ECO:0000256" key="5">
    <source>
        <dbReference type="ARBA" id="ARBA00022725"/>
    </source>
</evidence>
<evidence type="ECO:0000256" key="3">
    <source>
        <dbReference type="ARBA" id="ARBA00022606"/>
    </source>
</evidence>